<dbReference type="Pfam" id="PF13439">
    <property type="entry name" value="Glyco_transf_4"/>
    <property type="match status" value="1"/>
</dbReference>
<evidence type="ECO:0000259" key="3">
    <source>
        <dbReference type="Pfam" id="PF00534"/>
    </source>
</evidence>
<feature type="domain" description="Glycosyl transferase family 1" evidence="3">
    <location>
        <begin position="185"/>
        <end position="345"/>
    </location>
</feature>
<dbReference type="AlphaFoldDB" id="A0A9D1CGV3"/>
<feature type="domain" description="Glycosyltransferase subfamily 4-like N-terminal" evidence="4">
    <location>
        <begin position="23"/>
        <end position="154"/>
    </location>
</feature>
<dbReference type="SUPFAM" id="SSF53756">
    <property type="entry name" value="UDP-Glycosyltransferase/glycogen phosphorylase"/>
    <property type="match status" value="1"/>
</dbReference>
<evidence type="ECO:0000313" key="5">
    <source>
        <dbReference type="EMBL" id="HIQ60663.1"/>
    </source>
</evidence>
<evidence type="ECO:0000256" key="1">
    <source>
        <dbReference type="ARBA" id="ARBA00022676"/>
    </source>
</evidence>
<reference evidence="5" key="1">
    <citation type="submission" date="2020-10" db="EMBL/GenBank/DDBJ databases">
        <authorList>
            <person name="Gilroy R."/>
        </authorList>
    </citation>
    <scope>NUCLEOTIDE SEQUENCE</scope>
    <source>
        <strain evidence="5">ChiGjej2B2-12916</strain>
    </source>
</reference>
<sequence>MGRILFVASTFSHIRNFHLPYLKALTEQGWEVDVACGGAMMELPHARKLYAIPLEKSMASPKNVTATRQLRRLIRENRYQLISCHTALASFFVRLAVMGMRHRPKVVSICHGYLFDQDTSALKRLVLSTAEAVTAPVTDLLLTMNQWDTQYAAAHKLGKKVAYIPGMGIDPQKLPTVPPERGAQLRNDLELPEDAFVLLFAGEFSHRKSQPVLLEALAQLPEQVYLLLPGQGSQLEACQQLAQQLGVAHRVRFPGQVSDMPTWYAACDVVVSASRIEGLPFNLMEAMYYGRPIVASDVKGHHDLLAPNQAGLLYPYGDAAACAQQIQDLLAQPQLRQALSTTARQAVTPYLLPTVLPQVMGQYQQLLD</sequence>
<reference evidence="5" key="2">
    <citation type="journal article" date="2021" name="PeerJ">
        <title>Extensive microbial diversity within the chicken gut microbiome revealed by metagenomics and culture.</title>
        <authorList>
            <person name="Gilroy R."/>
            <person name="Ravi A."/>
            <person name="Getino M."/>
            <person name="Pursley I."/>
            <person name="Horton D.L."/>
            <person name="Alikhan N.F."/>
            <person name="Baker D."/>
            <person name="Gharbi K."/>
            <person name="Hall N."/>
            <person name="Watson M."/>
            <person name="Adriaenssens E.M."/>
            <person name="Foster-Nyarko E."/>
            <person name="Jarju S."/>
            <person name="Secka A."/>
            <person name="Antonio M."/>
            <person name="Oren A."/>
            <person name="Chaudhuri R.R."/>
            <person name="La Ragione R."/>
            <person name="Hildebrand F."/>
            <person name="Pallen M.J."/>
        </authorList>
    </citation>
    <scope>NUCLEOTIDE SEQUENCE</scope>
    <source>
        <strain evidence="5">ChiGjej2B2-12916</strain>
    </source>
</reference>
<dbReference type="CDD" id="cd03808">
    <property type="entry name" value="GT4_CapM-like"/>
    <property type="match status" value="1"/>
</dbReference>
<keyword evidence="2" id="KW-0808">Transferase</keyword>
<proteinExistence type="predicted"/>
<protein>
    <submittedName>
        <fullName evidence="5">Glycosyltransferase family 4 protein</fullName>
    </submittedName>
</protein>
<comment type="caution">
    <text evidence="5">The sequence shown here is derived from an EMBL/GenBank/DDBJ whole genome shotgun (WGS) entry which is preliminary data.</text>
</comment>
<evidence type="ECO:0000259" key="4">
    <source>
        <dbReference type="Pfam" id="PF13439"/>
    </source>
</evidence>
<dbReference type="InterPro" id="IPR028098">
    <property type="entry name" value="Glyco_trans_4-like_N"/>
</dbReference>
<dbReference type="Proteomes" id="UP000886879">
    <property type="component" value="Unassembled WGS sequence"/>
</dbReference>
<dbReference type="Pfam" id="PF00534">
    <property type="entry name" value="Glycos_transf_1"/>
    <property type="match status" value="1"/>
</dbReference>
<dbReference type="GO" id="GO:0016757">
    <property type="term" value="F:glycosyltransferase activity"/>
    <property type="evidence" value="ECO:0007669"/>
    <property type="project" value="UniProtKB-KW"/>
</dbReference>
<dbReference type="InterPro" id="IPR001296">
    <property type="entry name" value="Glyco_trans_1"/>
</dbReference>
<dbReference type="EMBL" id="DVFO01000034">
    <property type="protein sequence ID" value="HIQ60663.1"/>
    <property type="molecule type" value="Genomic_DNA"/>
</dbReference>
<gene>
    <name evidence="5" type="ORF">IAD31_03585</name>
</gene>
<accession>A0A9D1CGV3</accession>
<evidence type="ECO:0000256" key="2">
    <source>
        <dbReference type="ARBA" id="ARBA00022679"/>
    </source>
</evidence>
<evidence type="ECO:0000313" key="6">
    <source>
        <dbReference type="Proteomes" id="UP000886879"/>
    </source>
</evidence>
<dbReference type="Gene3D" id="3.40.50.2000">
    <property type="entry name" value="Glycogen Phosphorylase B"/>
    <property type="match status" value="2"/>
</dbReference>
<organism evidence="5 6">
    <name type="scientific">Candidatus Enterenecus faecium</name>
    <dbReference type="NCBI Taxonomy" id="2840780"/>
    <lineage>
        <taxon>Bacteria</taxon>
        <taxon>Bacillati</taxon>
        <taxon>Bacillota</taxon>
        <taxon>Clostridia</taxon>
        <taxon>Eubacteriales</taxon>
        <taxon>Candidatus Enterenecus</taxon>
    </lineage>
</organism>
<dbReference type="PANTHER" id="PTHR12526:SF510">
    <property type="entry name" value="D-INOSITOL 3-PHOSPHATE GLYCOSYLTRANSFERASE"/>
    <property type="match status" value="1"/>
</dbReference>
<dbReference type="PANTHER" id="PTHR12526">
    <property type="entry name" value="GLYCOSYLTRANSFERASE"/>
    <property type="match status" value="1"/>
</dbReference>
<name>A0A9D1CGV3_9FIRM</name>
<keyword evidence="1" id="KW-0328">Glycosyltransferase</keyword>